<dbReference type="PANTHER" id="PTHR30015">
    <property type="entry name" value="MRR RESTRICTION SYSTEM PROTEIN"/>
    <property type="match status" value="1"/>
</dbReference>
<keyword evidence="2" id="KW-0540">Nuclease</keyword>
<evidence type="ECO:0000259" key="1">
    <source>
        <dbReference type="Pfam" id="PF04471"/>
    </source>
</evidence>
<dbReference type="InterPro" id="IPR011856">
    <property type="entry name" value="tRNA_endonuc-like_dom_sf"/>
</dbReference>
<keyword evidence="3" id="KW-1185">Reference proteome</keyword>
<gene>
    <name evidence="2" type="ORF">WAX74_03665</name>
</gene>
<dbReference type="GO" id="GO:0004519">
    <property type="term" value="F:endonuclease activity"/>
    <property type="evidence" value="ECO:0007669"/>
    <property type="project" value="UniProtKB-KW"/>
</dbReference>
<dbReference type="InterPro" id="IPR052906">
    <property type="entry name" value="Type_IV_Methyl-Rstrct_Enzyme"/>
</dbReference>
<dbReference type="Proteomes" id="UP001364890">
    <property type="component" value="Unassembled WGS sequence"/>
</dbReference>
<reference evidence="2 3" key="1">
    <citation type="submission" date="2024-01" db="EMBL/GenBank/DDBJ databases">
        <title>Seven novel Bacillus-like species.</title>
        <authorList>
            <person name="Liu G."/>
        </authorList>
    </citation>
    <scope>NUCLEOTIDE SEQUENCE [LARGE SCALE GENOMIC DNA]</scope>
    <source>
        <strain evidence="2 3">FJAT-51614</strain>
    </source>
</reference>
<keyword evidence="2" id="KW-0255">Endonuclease</keyword>
<dbReference type="SUPFAM" id="SSF52980">
    <property type="entry name" value="Restriction endonuclease-like"/>
    <property type="match status" value="1"/>
</dbReference>
<dbReference type="Pfam" id="PF04471">
    <property type="entry name" value="Mrr_cat"/>
    <property type="match status" value="1"/>
</dbReference>
<dbReference type="InterPro" id="IPR007560">
    <property type="entry name" value="Restrct_endonuc_IV_Mrr"/>
</dbReference>
<dbReference type="EMBL" id="JBAWSY010000002">
    <property type="protein sequence ID" value="MEI4768756.1"/>
    <property type="molecule type" value="Genomic_DNA"/>
</dbReference>
<dbReference type="Gene3D" id="3.40.1350.10">
    <property type="match status" value="1"/>
</dbReference>
<organism evidence="2 3">
    <name type="scientific">Psychrobacillus mangrovi</name>
    <dbReference type="NCBI Taxonomy" id="3117745"/>
    <lineage>
        <taxon>Bacteria</taxon>
        <taxon>Bacillati</taxon>
        <taxon>Bacillota</taxon>
        <taxon>Bacilli</taxon>
        <taxon>Bacillales</taxon>
        <taxon>Bacillaceae</taxon>
        <taxon>Psychrobacillus</taxon>
    </lineage>
</organism>
<dbReference type="InterPro" id="IPR011335">
    <property type="entry name" value="Restrct_endonuc-II-like"/>
</dbReference>
<dbReference type="RefSeq" id="WP_336496310.1">
    <property type="nucleotide sequence ID" value="NZ_JBAWSY010000002.1"/>
</dbReference>
<feature type="domain" description="Restriction endonuclease type IV Mrr" evidence="1">
    <location>
        <begin position="45"/>
        <end position="147"/>
    </location>
</feature>
<name>A0ABU8F185_9BACI</name>
<protein>
    <submittedName>
        <fullName evidence="2">Restriction endonuclease</fullName>
    </submittedName>
</protein>
<accession>A0ABU8F185</accession>
<proteinExistence type="predicted"/>
<keyword evidence="2" id="KW-0378">Hydrolase</keyword>
<comment type="caution">
    <text evidence="2">The sequence shown here is derived from an EMBL/GenBank/DDBJ whole genome shotgun (WGS) entry which is preliminary data.</text>
</comment>
<sequence length="152" mass="17484">MHSEEKIYETLSLGIYHRFKEDDIQEKRREKKAGIPLKLENSILFETFVANIMENVLGGKTKVTPSSDDLGVDIVHILPNRDIYLVQVKCYKPENVIKLDPLAVLHSNMVTRKADGAYFVTTSDYSPQAKKFAEERGIKFIYGYKLLLINYL</sequence>
<evidence type="ECO:0000313" key="3">
    <source>
        <dbReference type="Proteomes" id="UP001364890"/>
    </source>
</evidence>
<dbReference type="PANTHER" id="PTHR30015:SF7">
    <property type="entry name" value="TYPE IV METHYL-DIRECTED RESTRICTION ENZYME ECOKMRR"/>
    <property type="match status" value="1"/>
</dbReference>
<evidence type="ECO:0000313" key="2">
    <source>
        <dbReference type="EMBL" id="MEI4768756.1"/>
    </source>
</evidence>